<evidence type="ECO:0000256" key="6">
    <source>
        <dbReference type="SAM" id="MobiDB-lite"/>
    </source>
</evidence>
<evidence type="ECO:0000313" key="9">
    <source>
        <dbReference type="EMBL" id="OLQ10846.1"/>
    </source>
</evidence>
<feature type="transmembrane region" description="Helical" evidence="7">
    <location>
        <begin position="367"/>
        <end position="389"/>
    </location>
</feature>
<comment type="caution">
    <text evidence="9">The sequence shown here is derived from an EMBL/GenBank/DDBJ whole genome shotgun (WGS) entry which is preliminary data.</text>
</comment>
<dbReference type="GO" id="GO:0005216">
    <property type="term" value="F:monoatomic ion channel activity"/>
    <property type="evidence" value="ECO:0007669"/>
    <property type="project" value="InterPro"/>
</dbReference>
<dbReference type="InterPro" id="IPR027359">
    <property type="entry name" value="Volt_channel_dom_sf"/>
</dbReference>
<keyword evidence="4 7" id="KW-1133">Transmembrane helix</keyword>
<dbReference type="SUPFAM" id="SSF47473">
    <property type="entry name" value="EF-hand"/>
    <property type="match status" value="1"/>
</dbReference>
<dbReference type="Proteomes" id="UP000186817">
    <property type="component" value="Unassembled WGS sequence"/>
</dbReference>
<sequence length="600" mass="66866">MPKPVEHDDRADSVLRKADDRLRELCGELRDIVTKELQTATGKLLEKVEPQLGLTSPKLEPSPTSPVFPSNLRPASPGRAFAWTAPPEVIDIPGGAMAAVFAVVVQAVEEEEEAEWGMEESEQETDEVRAFKTLKTPAASKGLREAAAGDPANNDKSEEPPSTVADSKPRAAKPSPRHSHSQSGQSGITERIFGLVPDLSDASRTQKMSGCRKMVKRIITSTWFECFAMVMILLHSLFIGIQINHLAVTLNPDAGVFWRSIDLGFCFFFSLEVAVRLYVYQLRFFTMHGCAWNVLDFVVSSLQLFEEIVAISASSSDLEMAQSSVMRVMRILRGVKVMRLIRAVRYADELQLVVSCLLLSLRTFMWALSLLVMTIYVMAIYVTQAVYVFRLENPMPDTEDYDGIRIRENLAGFWGSLPTSMLSVFQALTGGVDWGDVLEPLSVYVSEGFGALFVVYMAFCYLALMNVITGTFVETVSRQASKLKIRSQILRARHVFSEMDWDHTGTISLHDLQNQAASPAVADFLESVEVDPSEAQYLLEVLDMDGSGTINFEEFLQGTLRLNSSARAADLMLVAREMKRYFIHSADEMKIIKQRLGLLQ</sequence>
<reference evidence="9 10" key="1">
    <citation type="submission" date="2016-02" db="EMBL/GenBank/DDBJ databases">
        <title>Genome analysis of coral dinoflagellate symbionts highlights evolutionary adaptations to a symbiotic lifestyle.</title>
        <authorList>
            <person name="Aranda M."/>
            <person name="Li Y."/>
            <person name="Liew Y.J."/>
            <person name="Baumgarten S."/>
            <person name="Simakov O."/>
            <person name="Wilson M."/>
            <person name="Piel J."/>
            <person name="Ashoor H."/>
            <person name="Bougouffa S."/>
            <person name="Bajic V.B."/>
            <person name="Ryu T."/>
            <person name="Ravasi T."/>
            <person name="Bayer T."/>
            <person name="Micklem G."/>
            <person name="Kim H."/>
            <person name="Bhak J."/>
            <person name="Lajeunesse T.C."/>
            <person name="Voolstra C.R."/>
        </authorList>
    </citation>
    <scope>NUCLEOTIDE SEQUENCE [LARGE SCALE GENOMIC DNA]</scope>
    <source>
        <strain evidence="9 10">CCMP2467</strain>
    </source>
</reference>
<dbReference type="AlphaFoldDB" id="A0A1Q9ETU1"/>
<evidence type="ECO:0000256" key="4">
    <source>
        <dbReference type="ARBA" id="ARBA00022989"/>
    </source>
</evidence>
<evidence type="ECO:0000256" key="5">
    <source>
        <dbReference type="ARBA" id="ARBA00023136"/>
    </source>
</evidence>
<feature type="transmembrane region" description="Helical" evidence="7">
    <location>
        <begin position="449"/>
        <end position="473"/>
    </location>
</feature>
<dbReference type="Pfam" id="PF00520">
    <property type="entry name" value="Ion_trans"/>
    <property type="match status" value="1"/>
</dbReference>
<dbReference type="Gene3D" id="1.20.120.350">
    <property type="entry name" value="Voltage-gated potassium channels. Chain C"/>
    <property type="match status" value="1"/>
</dbReference>
<dbReference type="Pfam" id="PF13499">
    <property type="entry name" value="EF-hand_7"/>
    <property type="match status" value="1"/>
</dbReference>
<name>A0A1Q9ETU1_SYMMI</name>
<dbReference type="InterPro" id="IPR002048">
    <property type="entry name" value="EF_hand_dom"/>
</dbReference>
<dbReference type="Gene3D" id="1.10.287.70">
    <property type="match status" value="1"/>
</dbReference>
<evidence type="ECO:0000256" key="2">
    <source>
        <dbReference type="ARBA" id="ARBA00022692"/>
    </source>
</evidence>
<organism evidence="9 10">
    <name type="scientific">Symbiodinium microadriaticum</name>
    <name type="common">Dinoflagellate</name>
    <name type="synonym">Zooxanthella microadriatica</name>
    <dbReference type="NCBI Taxonomy" id="2951"/>
    <lineage>
        <taxon>Eukaryota</taxon>
        <taxon>Sar</taxon>
        <taxon>Alveolata</taxon>
        <taxon>Dinophyceae</taxon>
        <taxon>Suessiales</taxon>
        <taxon>Symbiodiniaceae</taxon>
        <taxon>Symbiodinium</taxon>
    </lineage>
</organism>
<evidence type="ECO:0000259" key="8">
    <source>
        <dbReference type="PROSITE" id="PS50222"/>
    </source>
</evidence>
<proteinExistence type="predicted"/>
<keyword evidence="2 7" id="KW-0812">Transmembrane</keyword>
<evidence type="ECO:0000256" key="7">
    <source>
        <dbReference type="SAM" id="Phobius"/>
    </source>
</evidence>
<dbReference type="EMBL" id="LSRX01000070">
    <property type="protein sequence ID" value="OLQ10846.1"/>
    <property type="molecule type" value="Genomic_DNA"/>
</dbReference>
<keyword evidence="10" id="KW-1185">Reference proteome</keyword>
<comment type="subcellular location">
    <subcellularLocation>
        <location evidence="1">Membrane</location>
        <topology evidence="1">Multi-pass membrane protein</topology>
    </subcellularLocation>
</comment>
<feature type="domain" description="EF-hand" evidence="8">
    <location>
        <begin position="530"/>
        <end position="565"/>
    </location>
</feature>
<dbReference type="InterPro" id="IPR018247">
    <property type="entry name" value="EF_Hand_1_Ca_BS"/>
</dbReference>
<dbReference type="GO" id="GO:0016020">
    <property type="term" value="C:membrane"/>
    <property type="evidence" value="ECO:0007669"/>
    <property type="project" value="UniProtKB-SubCell"/>
</dbReference>
<accession>A0A1Q9ETU1</accession>
<keyword evidence="5 7" id="KW-0472">Membrane</keyword>
<dbReference type="PANTHER" id="PTHR46726">
    <property type="entry name" value="TWO PORE CHANNEL 3"/>
    <property type="match status" value="1"/>
</dbReference>
<gene>
    <name evidence="9" type="primary">CACNA1S</name>
    <name evidence="9" type="ORF">AK812_SmicGene5402</name>
</gene>
<dbReference type="Gene3D" id="1.10.238.10">
    <property type="entry name" value="EF-hand"/>
    <property type="match status" value="1"/>
</dbReference>
<evidence type="ECO:0000313" key="10">
    <source>
        <dbReference type="Proteomes" id="UP000186817"/>
    </source>
</evidence>
<feature type="region of interest" description="Disordered" evidence="6">
    <location>
        <begin position="135"/>
        <end position="186"/>
    </location>
</feature>
<dbReference type="SUPFAM" id="SSF81324">
    <property type="entry name" value="Voltage-gated potassium channels"/>
    <property type="match status" value="1"/>
</dbReference>
<dbReference type="OrthoDB" id="431007at2759"/>
<dbReference type="SMART" id="SM00054">
    <property type="entry name" value="EFh"/>
    <property type="match status" value="2"/>
</dbReference>
<dbReference type="InterPro" id="IPR011992">
    <property type="entry name" value="EF-hand-dom_pair"/>
</dbReference>
<evidence type="ECO:0000256" key="1">
    <source>
        <dbReference type="ARBA" id="ARBA00004141"/>
    </source>
</evidence>
<protein>
    <submittedName>
        <fullName evidence="9">Voltage-dependent L-type calcium channel subunit alpha-1S</fullName>
    </submittedName>
</protein>
<dbReference type="InterPro" id="IPR005821">
    <property type="entry name" value="Ion_trans_dom"/>
</dbReference>
<feature type="transmembrane region" description="Helical" evidence="7">
    <location>
        <begin position="256"/>
        <end position="279"/>
    </location>
</feature>
<evidence type="ECO:0000256" key="3">
    <source>
        <dbReference type="ARBA" id="ARBA00022837"/>
    </source>
</evidence>
<dbReference type="PROSITE" id="PS50222">
    <property type="entry name" value="EF_HAND_2"/>
    <property type="match status" value="1"/>
</dbReference>
<dbReference type="GO" id="GO:0005509">
    <property type="term" value="F:calcium ion binding"/>
    <property type="evidence" value="ECO:0007669"/>
    <property type="project" value="InterPro"/>
</dbReference>
<feature type="transmembrane region" description="Helical" evidence="7">
    <location>
        <begin position="222"/>
        <end position="244"/>
    </location>
</feature>
<dbReference type="PANTHER" id="PTHR46726:SF1">
    <property type="entry name" value="TWO-PORE CALCIUM CHANNEL 3"/>
    <property type="match status" value="1"/>
</dbReference>
<dbReference type="PROSITE" id="PS00018">
    <property type="entry name" value="EF_HAND_1"/>
    <property type="match status" value="1"/>
</dbReference>
<dbReference type="CDD" id="cd00051">
    <property type="entry name" value="EFh"/>
    <property type="match status" value="1"/>
</dbReference>
<keyword evidence="3" id="KW-0106">Calcium</keyword>